<comment type="caution">
    <text evidence="3">The sequence shown here is derived from an EMBL/GenBank/DDBJ whole genome shotgun (WGS) entry which is preliminary data.</text>
</comment>
<evidence type="ECO:0000259" key="2">
    <source>
        <dbReference type="SMART" id="SM00014"/>
    </source>
</evidence>
<reference evidence="3 4" key="1">
    <citation type="submission" date="2018-08" db="EMBL/GenBank/DDBJ databases">
        <title>Whole genome sequence analysis of Dermacoccus abyssi bacteria isolated from Deep Mariana trench Micromonospora spp reveals genes involved in the environmental adaptation and production of secondary metabolites.</title>
        <authorList>
            <person name="Abdel-Mageed W.M."/>
            <person name="Lehri B."/>
            <person name="Nouioui I."/>
            <person name="Goodfellow I."/>
            <person name="Jaspars M."/>
            <person name="Karlyshev A."/>
        </authorList>
    </citation>
    <scope>NUCLEOTIDE SEQUENCE [LARGE SCALE GENOMIC DNA]</scope>
    <source>
        <strain evidence="3 4">MT1.1</strain>
    </source>
</reference>
<feature type="transmembrane region" description="Helical" evidence="1">
    <location>
        <begin position="274"/>
        <end position="296"/>
    </location>
</feature>
<feature type="transmembrane region" description="Helical" evidence="1">
    <location>
        <begin position="41"/>
        <end position="63"/>
    </location>
</feature>
<feature type="transmembrane region" description="Helical" evidence="1">
    <location>
        <begin position="240"/>
        <end position="262"/>
    </location>
</feature>
<feature type="transmembrane region" description="Helical" evidence="1">
    <location>
        <begin position="94"/>
        <end position="114"/>
    </location>
</feature>
<organism evidence="3 4">
    <name type="scientific">Dermacoccus abyssi</name>
    <dbReference type="NCBI Taxonomy" id="322596"/>
    <lineage>
        <taxon>Bacteria</taxon>
        <taxon>Bacillati</taxon>
        <taxon>Actinomycetota</taxon>
        <taxon>Actinomycetes</taxon>
        <taxon>Micrococcales</taxon>
        <taxon>Dermacoccaceae</taxon>
        <taxon>Dermacoccus</taxon>
    </lineage>
</organism>
<protein>
    <submittedName>
        <fullName evidence="3">Phosphatase PAP2 family protein</fullName>
    </submittedName>
</protein>
<evidence type="ECO:0000256" key="1">
    <source>
        <dbReference type="SAM" id="Phobius"/>
    </source>
</evidence>
<evidence type="ECO:0000313" key="4">
    <source>
        <dbReference type="Proteomes" id="UP000285376"/>
    </source>
</evidence>
<sequence length="301" mass="31517">MSEQQPAPDADGAAHVVAPSACHGATPVGEPSDLTEPVRRFVCSVRTMAFVSLASFVLVLWVFTRTARAQVWDERGRMSTGASARAWVHIVDPLTYITIGSVATLLAAFVVIALARQRAGLALAAILVVGGANVTTQLFKAYWPTSPHLWDNSLPSGHSTVAMSLSLAAILVAPSGARRWLVPFAAFGATFVGAGTIVGHWHRPADVWAAFLVCLLWSAGAIGLVLKLQLRRHTRDAKYALRPAAGVVGSMTAGLIFVGLGVRPLDADLKLAEAIVALGVTGLLAAFVVAWVSAAADDNLG</sequence>
<keyword evidence="1" id="KW-1133">Transmembrane helix</keyword>
<name>A0A417Z518_9MICO</name>
<feature type="transmembrane region" description="Helical" evidence="1">
    <location>
        <begin position="180"/>
        <end position="201"/>
    </location>
</feature>
<accession>A0A417Z518</accession>
<dbReference type="Gene3D" id="1.20.144.10">
    <property type="entry name" value="Phosphatidic acid phosphatase type 2/haloperoxidase"/>
    <property type="match status" value="1"/>
</dbReference>
<keyword evidence="1" id="KW-0812">Transmembrane</keyword>
<feature type="domain" description="Phosphatidic acid phosphatase type 2/haloperoxidase" evidence="2">
    <location>
        <begin position="121"/>
        <end position="222"/>
    </location>
</feature>
<dbReference type="SMART" id="SM00014">
    <property type="entry name" value="acidPPc"/>
    <property type="match status" value="1"/>
</dbReference>
<dbReference type="InterPro" id="IPR000326">
    <property type="entry name" value="PAP2/HPO"/>
</dbReference>
<proteinExistence type="predicted"/>
<evidence type="ECO:0000313" key="3">
    <source>
        <dbReference type="EMBL" id="RHW45852.1"/>
    </source>
</evidence>
<feature type="transmembrane region" description="Helical" evidence="1">
    <location>
        <begin position="207"/>
        <end position="228"/>
    </location>
</feature>
<gene>
    <name evidence="3" type="ORF">D1832_07570</name>
</gene>
<dbReference type="AlphaFoldDB" id="A0A417Z518"/>
<feature type="transmembrane region" description="Helical" evidence="1">
    <location>
        <begin position="155"/>
        <end position="173"/>
    </location>
</feature>
<feature type="transmembrane region" description="Helical" evidence="1">
    <location>
        <begin position="121"/>
        <end position="143"/>
    </location>
</feature>
<dbReference type="EMBL" id="QWLM01000007">
    <property type="protein sequence ID" value="RHW45852.1"/>
    <property type="molecule type" value="Genomic_DNA"/>
</dbReference>
<dbReference type="RefSeq" id="WP_118913321.1">
    <property type="nucleotide sequence ID" value="NZ_QWLM01000007.1"/>
</dbReference>
<dbReference type="InterPro" id="IPR036938">
    <property type="entry name" value="PAP2/HPO_sf"/>
</dbReference>
<dbReference type="Proteomes" id="UP000285376">
    <property type="component" value="Unassembled WGS sequence"/>
</dbReference>
<dbReference type="SUPFAM" id="SSF48317">
    <property type="entry name" value="Acid phosphatase/Vanadium-dependent haloperoxidase"/>
    <property type="match status" value="1"/>
</dbReference>
<dbReference type="Pfam" id="PF01569">
    <property type="entry name" value="PAP2"/>
    <property type="match status" value="1"/>
</dbReference>
<keyword evidence="1" id="KW-0472">Membrane</keyword>